<evidence type="ECO:0000313" key="7">
    <source>
        <dbReference type="EMBL" id="HJC67384.1"/>
    </source>
</evidence>
<dbReference type="SUPFAM" id="SSF56954">
    <property type="entry name" value="Outer membrane efflux proteins (OEP)"/>
    <property type="match status" value="2"/>
</dbReference>
<accession>A0A9D2PVY0</accession>
<dbReference type="PANTHER" id="PTHR30026:SF20">
    <property type="entry name" value="OUTER MEMBRANE PROTEIN TOLC"/>
    <property type="match status" value="1"/>
</dbReference>
<keyword evidence="3" id="KW-0812">Transmembrane</keyword>
<evidence type="ECO:0000256" key="1">
    <source>
        <dbReference type="ARBA" id="ARBA00004442"/>
    </source>
</evidence>
<protein>
    <submittedName>
        <fullName evidence="7">TolC family protein</fullName>
    </submittedName>
</protein>
<dbReference type="InterPro" id="IPR051906">
    <property type="entry name" value="TolC-like"/>
</dbReference>
<evidence type="ECO:0000256" key="3">
    <source>
        <dbReference type="ARBA" id="ARBA00022692"/>
    </source>
</evidence>
<reference evidence="7" key="2">
    <citation type="submission" date="2021-04" db="EMBL/GenBank/DDBJ databases">
        <authorList>
            <person name="Gilroy R."/>
        </authorList>
    </citation>
    <scope>NUCLEOTIDE SEQUENCE</scope>
    <source>
        <strain evidence="7">CHK198-12963</strain>
    </source>
</reference>
<proteinExistence type="predicted"/>
<organism evidence="7 8">
    <name type="scientific">Candidatus Enterocloster excrementigallinarum</name>
    <dbReference type="NCBI Taxonomy" id="2838558"/>
    <lineage>
        <taxon>Bacteria</taxon>
        <taxon>Bacillati</taxon>
        <taxon>Bacillota</taxon>
        <taxon>Clostridia</taxon>
        <taxon>Lachnospirales</taxon>
        <taxon>Lachnospiraceae</taxon>
        <taxon>Enterocloster</taxon>
    </lineage>
</organism>
<comment type="subcellular location">
    <subcellularLocation>
        <location evidence="1">Cell outer membrane</location>
    </subcellularLocation>
</comment>
<keyword evidence="6" id="KW-0732">Signal</keyword>
<dbReference type="GO" id="GO:0009279">
    <property type="term" value="C:cell outer membrane"/>
    <property type="evidence" value="ECO:0007669"/>
    <property type="project" value="UniProtKB-SubCell"/>
</dbReference>
<keyword evidence="4" id="KW-0472">Membrane</keyword>
<evidence type="ECO:0000256" key="2">
    <source>
        <dbReference type="ARBA" id="ARBA00022452"/>
    </source>
</evidence>
<comment type="caution">
    <text evidence="7">The sequence shown here is derived from an EMBL/GenBank/DDBJ whole genome shotgun (WGS) entry which is preliminary data.</text>
</comment>
<name>A0A9D2PVY0_9FIRM</name>
<evidence type="ECO:0000313" key="8">
    <source>
        <dbReference type="Proteomes" id="UP000823863"/>
    </source>
</evidence>
<dbReference type="GO" id="GO:1990281">
    <property type="term" value="C:efflux pump complex"/>
    <property type="evidence" value="ECO:0007669"/>
    <property type="project" value="TreeGrafter"/>
</dbReference>
<feature type="chain" id="PRO_5038536207" evidence="6">
    <location>
        <begin position="32"/>
        <end position="412"/>
    </location>
</feature>
<feature type="signal peptide" evidence="6">
    <location>
        <begin position="1"/>
        <end position="31"/>
    </location>
</feature>
<reference evidence="7" key="1">
    <citation type="journal article" date="2021" name="PeerJ">
        <title>Extensive microbial diversity within the chicken gut microbiome revealed by metagenomics and culture.</title>
        <authorList>
            <person name="Gilroy R."/>
            <person name="Ravi A."/>
            <person name="Getino M."/>
            <person name="Pursley I."/>
            <person name="Horton D.L."/>
            <person name="Alikhan N.F."/>
            <person name="Baker D."/>
            <person name="Gharbi K."/>
            <person name="Hall N."/>
            <person name="Watson M."/>
            <person name="Adriaenssens E.M."/>
            <person name="Foster-Nyarko E."/>
            <person name="Jarju S."/>
            <person name="Secka A."/>
            <person name="Antonio M."/>
            <person name="Oren A."/>
            <person name="Chaudhuri R.R."/>
            <person name="La Ragione R."/>
            <person name="Hildebrand F."/>
            <person name="Pallen M.J."/>
        </authorList>
    </citation>
    <scope>NUCLEOTIDE SEQUENCE</scope>
    <source>
        <strain evidence="7">CHK198-12963</strain>
    </source>
</reference>
<dbReference type="AlphaFoldDB" id="A0A9D2PVY0"/>
<keyword evidence="5" id="KW-0998">Cell outer membrane</keyword>
<dbReference type="Gene3D" id="1.20.1600.10">
    <property type="entry name" value="Outer membrane efflux proteins (OEP)"/>
    <property type="match status" value="2"/>
</dbReference>
<dbReference type="Proteomes" id="UP000823863">
    <property type="component" value="Unassembled WGS sequence"/>
</dbReference>
<dbReference type="EMBL" id="DWWB01000067">
    <property type="protein sequence ID" value="HJC67384.1"/>
    <property type="molecule type" value="Genomic_DNA"/>
</dbReference>
<evidence type="ECO:0000256" key="6">
    <source>
        <dbReference type="SAM" id="SignalP"/>
    </source>
</evidence>
<evidence type="ECO:0000256" key="5">
    <source>
        <dbReference type="ARBA" id="ARBA00023237"/>
    </source>
</evidence>
<dbReference type="GO" id="GO:0015562">
    <property type="term" value="F:efflux transmembrane transporter activity"/>
    <property type="evidence" value="ECO:0007669"/>
    <property type="project" value="InterPro"/>
</dbReference>
<evidence type="ECO:0000256" key="4">
    <source>
        <dbReference type="ARBA" id="ARBA00023136"/>
    </source>
</evidence>
<sequence>MKKNRSKHTSKRTTAALTLAALMAASGPAAAYGADKPNDNLVDVEAPRPDYNQDLSPSFAYSEEKWASLRDNVMEYGELADLIHEYNPTVRSNRSSYNDMRNKDINDVYDELMNDIDDIWDAADAAGSDDDAAATITEATLNFQANSLSQQADNNYQDPEMQKIQYDQAEANLVYQAQQLMATYEQSGYNLSYLQNTKNLLETQYNIVQAQRNVGMATDTDVLNAQKNVQDQEASILSAQKSADNVHRQLCLMLGWQVDSQPEIRSLPEPDLSRIDAMNPAADLEKAVANNYDVRYYNKMYNNVTTEELKESTQASRENAEDTVARSLNSQYNTVLTARDTLNTAQSQLALAQTNLNTAATQLAVGTITQADYQSMENSLQSAQNSVRSAKLQLQLAMDGYDWIVNGLTLSN</sequence>
<dbReference type="PANTHER" id="PTHR30026">
    <property type="entry name" value="OUTER MEMBRANE PROTEIN TOLC"/>
    <property type="match status" value="1"/>
</dbReference>
<dbReference type="GO" id="GO:0015288">
    <property type="term" value="F:porin activity"/>
    <property type="evidence" value="ECO:0007669"/>
    <property type="project" value="TreeGrafter"/>
</dbReference>
<gene>
    <name evidence="7" type="ORF">H9931_11860</name>
</gene>
<keyword evidence="2" id="KW-1134">Transmembrane beta strand</keyword>